<sequence>MHYTNFTAPLASQGKEPIFTASNSSAKSISLSGEAYCQHPVSAVTFEVLYAEQSEAYTTFNPQPYISVQNLGSNGCGSHESNVSFSGILSCDVYFSFLKGNPFTLMARFTQSNLQPDINTYNVTSSGSFSCPSAAGVQF</sequence>
<evidence type="ECO:0000313" key="1">
    <source>
        <dbReference type="EMBL" id="KAJ8305104.1"/>
    </source>
</evidence>
<gene>
    <name evidence="1" type="ORF">KUTeg_017341</name>
</gene>
<reference evidence="1 2" key="1">
    <citation type="submission" date="2022-12" db="EMBL/GenBank/DDBJ databases">
        <title>Chromosome-level genome of Tegillarca granosa.</title>
        <authorList>
            <person name="Kim J."/>
        </authorList>
    </citation>
    <scope>NUCLEOTIDE SEQUENCE [LARGE SCALE GENOMIC DNA]</scope>
    <source>
        <strain evidence="1">Teg-2019</strain>
        <tissue evidence="1">Adductor muscle</tissue>
    </source>
</reference>
<name>A0ABQ9EIG9_TEGGR</name>
<dbReference type="EMBL" id="JARBDR010000869">
    <property type="protein sequence ID" value="KAJ8305104.1"/>
    <property type="molecule type" value="Genomic_DNA"/>
</dbReference>
<proteinExistence type="predicted"/>
<comment type="caution">
    <text evidence="1">The sequence shown here is derived from an EMBL/GenBank/DDBJ whole genome shotgun (WGS) entry which is preliminary data.</text>
</comment>
<keyword evidence="2" id="KW-1185">Reference proteome</keyword>
<dbReference type="Proteomes" id="UP001217089">
    <property type="component" value="Unassembled WGS sequence"/>
</dbReference>
<protein>
    <submittedName>
        <fullName evidence="1">Uncharacterized protein</fullName>
    </submittedName>
</protein>
<accession>A0ABQ9EIG9</accession>
<evidence type="ECO:0000313" key="2">
    <source>
        <dbReference type="Proteomes" id="UP001217089"/>
    </source>
</evidence>
<organism evidence="1 2">
    <name type="scientific">Tegillarca granosa</name>
    <name type="common">Malaysian cockle</name>
    <name type="synonym">Anadara granosa</name>
    <dbReference type="NCBI Taxonomy" id="220873"/>
    <lineage>
        <taxon>Eukaryota</taxon>
        <taxon>Metazoa</taxon>
        <taxon>Spiralia</taxon>
        <taxon>Lophotrochozoa</taxon>
        <taxon>Mollusca</taxon>
        <taxon>Bivalvia</taxon>
        <taxon>Autobranchia</taxon>
        <taxon>Pteriomorphia</taxon>
        <taxon>Arcoida</taxon>
        <taxon>Arcoidea</taxon>
        <taxon>Arcidae</taxon>
        <taxon>Tegillarca</taxon>
    </lineage>
</organism>